<proteinExistence type="predicted"/>
<sequence length="836" mass="92739">METAKKKFRYSIRKFKVGVGSVLIATCLLGAGVSTTTAFATTVTSESTQVEATQPTGETEPTVQITGTVSTENTNLESKVAPEAKEEVPATSETPVAEKADPEVKSAEQNIASEPEKSEEPTPAPAALTSEAKEEVSENTEVKNSPLQNLKKLVKELERDLEELEVFRDYTKSDYSLQKETWESFLSVGEADIKLAHTLEEGDAKIQSVYGRLADFKHHITMERLTREVAQYRKKYINDPEIEKEYKTYLEQREDSGTFSQEGDLLRVSVGNSEAALERIKERAEKIEGDNLKTEVPKEAPRVAEKPKLDFKVQTRTTYQFLDFETKEQEDPNLPLGEKEERQKGERGEESETYQDVIVGDTIVASTLISKKRKEPVNHLIAKGTLVEKHSDTAPTAPEKPKLDFTVKERVEREILDYMVEEQDDASLPLGQTKVLREGQKGELVKKYQDVIVEGNVIASNLLSEDRKAPVNRLIAKNMLVEKHPDTAPTAPEKPKLEFTVKERVEREILDYMVEEQDDASLPLGQTKVLREGQKGELVKKYQDVIVEGNVVASNLLSEDRKAPVNRLIAKGTLVEKTPDITSKAEDEALKPMEPEADKPTPPTPEAPKTEMSDAEQPKVDKPQMEAPKTDKVESDKQMPEAKQPEMEQPKAEDMPKEEMPKAEQPKAEDSTPKTAVPEVAPKTAEKPKLDFITKERKVEEALPIKEEIRYDASLALGKSYLLQEGKAGKKVSVYQDVIVDGKVVATNLLSETVVEGQNRILVKGSLEMKKEEVKTTPSVQSNPTLSHKGAPSANKATLPATGEQRNNLALVGLGLAGISLTVVATAINKKSKDQI</sequence>
<feature type="region of interest" description="Disordered" evidence="2">
    <location>
        <begin position="773"/>
        <end position="796"/>
    </location>
</feature>
<organism evidence="6 7">
    <name type="scientific">Streptococcus suis</name>
    <dbReference type="NCBI Taxonomy" id="1307"/>
    <lineage>
        <taxon>Bacteria</taxon>
        <taxon>Bacillati</taxon>
        <taxon>Bacillota</taxon>
        <taxon>Bacilli</taxon>
        <taxon>Lactobacillales</taxon>
        <taxon>Streptococcaceae</taxon>
        <taxon>Streptococcus</taxon>
    </lineage>
</organism>
<feature type="compositionally biased region" description="Polar residues" evidence="2">
    <location>
        <begin position="776"/>
        <end position="786"/>
    </location>
</feature>
<dbReference type="Pfam" id="PF16828">
    <property type="entry name" value="GAGBD"/>
    <property type="match status" value="1"/>
</dbReference>
<dbReference type="SMART" id="SM01208">
    <property type="entry name" value="G5"/>
    <property type="match status" value="4"/>
</dbReference>
<dbReference type="AlphaFoldDB" id="A0AAD0P824"/>
<gene>
    <name evidence="6" type="ORF">BKM66_01050</name>
</gene>
<feature type="domain" description="G5" evidence="5">
    <location>
        <begin position="402"/>
        <end position="481"/>
    </location>
</feature>
<evidence type="ECO:0000313" key="6">
    <source>
        <dbReference type="EMBL" id="AWX94809.1"/>
    </source>
</evidence>
<accession>A0AAD0P824</accession>
<keyword evidence="3" id="KW-0472">Membrane</keyword>
<feature type="region of interest" description="Disordered" evidence="2">
    <location>
        <begin position="579"/>
        <end position="678"/>
    </location>
</feature>
<evidence type="ECO:0000256" key="4">
    <source>
        <dbReference type="SAM" id="SignalP"/>
    </source>
</evidence>
<feature type="domain" description="G5" evidence="5">
    <location>
        <begin position="496"/>
        <end position="575"/>
    </location>
</feature>
<dbReference type="InterPro" id="IPR031792">
    <property type="entry name" value="GAG_BD"/>
</dbReference>
<name>A0AAD0P824_STRSU</name>
<feature type="region of interest" description="Disordered" evidence="2">
    <location>
        <begin position="323"/>
        <end position="353"/>
    </location>
</feature>
<dbReference type="EMBL" id="CP017666">
    <property type="protein sequence ID" value="AWX94809.1"/>
    <property type="molecule type" value="Genomic_DNA"/>
</dbReference>
<dbReference type="Pfam" id="PF04650">
    <property type="entry name" value="YSIRK_signal"/>
    <property type="match status" value="1"/>
</dbReference>
<keyword evidence="3" id="KW-1133">Transmembrane helix</keyword>
<feature type="compositionally biased region" description="Basic and acidic residues" evidence="2">
    <location>
        <begin position="96"/>
        <end position="106"/>
    </location>
</feature>
<evidence type="ECO:0000259" key="5">
    <source>
        <dbReference type="PROSITE" id="PS51109"/>
    </source>
</evidence>
<feature type="transmembrane region" description="Helical" evidence="3">
    <location>
        <begin position="809"/>
        <end position="828"/>
    </location>
</feature>
<evidence type="ECO:0000313" key="7">
    <source>
        <dbReference type="Proteomes" id="UP000250181"/>
    </source>
</evidence>
<feature type="chain" id="PRO_5042089616" evidence="4">
    <location>
        <begin position="41"/>
        <end position="836"/>
    </location>
</feature>
<feature type="compositionally biased region" description="Basic and acidic residues" evidence="2">
    <location>
        <begin position="579"/>
        <end position="599"/>
    </location>
</feature>
<keyword evidence="3" id="KW-0812">Transmembrane</keyword>
<dbReference type="PROSITE" id="PS51109">
    <property type="entry name" value="G5"/>
    <property type="match status" value="4"/>
</dbReference>
<dbReference type="NCBIfam" id="TIGR01168">
    <property type="entry name" value="YSIRK_signal"/>
    <property type="match status" value="1"/>
</dbReference>
<dbReference type="InterPro" id="IPR038349">
    <property type="entry name" value="GAG_BD_sf"/>
</dbReference>
<dbReference type="Gene3D" id="1.20.140.130">
    <property type="match status" value="1"/>
</dbReference>
<dbReference type="RefSeq" id="WP_105184035.1">
    <property type="nucleotide sequence ID" value="NZ_CP017666.1"/>
</dbReference>
<evidence type="ECO:0000256" key="3">
    <source>
        <dbReference type="SAM" id="Phobius"/>
    </source>
</evidence>
<feature type="compositionally biased region" description="Polar residues" evidence="2">
    <location>
        <begin position="67"/>
        <end position="77"/>
    </location>
</feature>
<evidence type="ECO:0000256" key="2">
    <source>
        <dbReference type="SAM" id="MobiDB-lite"/>
    </source>
</evidence>
<dbReference type="InterPro" id="IPR011098">
    <property type="entry name" value="G5_dom"/>
</dbReference>
<dbReference type="Gene3D" id="2.20.230.10">
    <property type="entry name" value="Resuscitation-promoting factor rpfb"/>
    <property type="match status" value="4"/>
</dbReference>
<keyword evidence="1 4" id="KW-0732">Signal</keyword>
<feature type="compositionally biased region" description="Basic and acidic residues" evidence="2">
    <location>
        <begin position="337"/>
        <end position="350"/>
    </location>
</feature>
<protein>
    <submittedName>
        <fullName evidence="6">Peptidase</fullName>
    </submittedName>
</protein>
<dbReference type="InterPro" id="IPR005877">
    <property type="entry name" value="YSIRK_signal_dom"/>
</dbReference>
<feature type="domain" description="G5" evidence="5">
    <location>
        <begin position="308"/>
        <end position="387"/>
    </location>
</feature>
<feature type="signal peptide" evidence="4">
    <location>
        <begin position="1"/>
        <end position="40"/>
    </location>
</feature>
<dbReference type="Pfam" id="PF07501">
    <property type="entry name" value="G5"/>
    <property type="match status" value="4"/>
</dbReference>
<feature type="compositionally biased region" description="Basic and acidic residues" evidence="2">
    <location>
        <begin position="608"/>
        <end position="672"/>
    </location>
</feature>
<reference evidence="6 7" key="1">
    <citation type="submission" date="2016-10" db="EMBL/GenBank/DDBJ databases">
        <authorList>
            <person name="Zou G."/>
            <person name="Zhou R."/>
        </authorList>
    </citation>
    <scope>NUCLEOTIDE SEQUENCE [LARGE SCALE GENOMIC DNA]</scope>
    <source>
        <strain evidence="6 7">0061</strain>
    </source>
</reference>
<feature type="region of interest" description="Disordered" evidence="2">
    <location>
        <begin position="67"/>
        <end position="143"/>
    </location>
</feature>
<dbReference type="Proteomes" id="UP000250181">
    <property type="component" value="Chromosome"/>
</dbReference>
<evidence type="ECO:0000256" key="1">
    <source>
        <dbReference type="ARBA" id="ARBA00022729"/>
    </source>
</evidence>
<feature type="domain" description="G5" evidence="5">
    <location>
        <begin position="689"/>
        <end position="768"/>
    </location>
</feature>